<reference evidence="2 3" key="1">
    <citation type="submission" date="2023-04" db="EMBL/GenBank/DDBJ databases">
        <title>A long-awaited taxogenomic arrangement of the family Halomonadaceae.</title>
        <authorList>
            <person name="De La Haba R."/>
            <person name="Chuvochina M."/>
            <person name="Wittouck S."/>
            <person name="Arahal D.R."/>
            <person name="Sanchez-Porro C."/>
            <person name="Hugenholtz P."/>
            <person name="Ventosa A."/>
        </authorList>
    </citation>
    <scope>NUCLEOTIDE SEQUENCE [LARGE SCALE GENOMIC DNA]</scope>
    <source>
        <strain evidence="2 3">DSM 22428</strain>
    </source>
</reference>
<dbReference type="PANTHER" id="PTHR22893">
    <property type="entry name" value="NADH OXIDOREDUCTASE-RELATED"/>
    <property type="match status" value="1"/>
</dbReference>
<proteinExistence type="predicted"/>
<gene>
    <name evidence="2" type="ORF">QC825_00930</name>
</gene>
<dbReference type="SUPFAM" id="SSF51395">
    <property type="entry name" value="FMN-linked oxidoreductases"/>
    <property type="match status" value="1"/>
</dbReference>
<evidence type="ECO:0000259" key="1">
    <source>
        <dbReference type="Pfam" id="PF00724"/>
    </source>
</evidence>
<comment type="caution">
    <text evidence="2">The sequence shown here is derived from an EMBL/GenBank/DDBJ whole genome shotgun (WGS) entry which is preliminary data.</text>
</comment>
<dbReference type="InterPro" id="IPR001155">
    <property type="entry name" value="OxRdtase_FMN_N"/>
</dbReference>
<name>A0ABU1GSR6_9GAMM</name>
<dbReference type="EMBL" id="JARWAO010000001">
    <property type="protein sequence ID" value="MDR5894632.1"/>
    <property type="molecule type" value="Genomic_DNA"/>
</dbReference>
<evidence type="ECO:0000313" key="2">
    <source>
        <dbReference type="EMBL" id="MDR5894632.1"/>
    </source>
</evidence>
<protein>
    <submittedName>
        <fullName evidence="2">Alkene reductase</fullName>
    </submittedName>
</protein>
<accession>A0ABU1GSR6</accession>
<sequence length="377" mass="42025">MASLFDRFDLAGTQLDNRIVMAPMTRSRATGDVPDEMGALYYRQRAGAGLIISEGTPISRQGTGYLYNPGIFGPDQIAGWKKATQAVHERGGVFFAQIWHVGRVSHTSVQLAGQSPVGPSDKQGGMAFGYTEDGVPDMLDASTPRRLETWEVREIVRYFAQAAVNSREAGFDGVEIHGANGYLFEQFLNPHVNDRDDVYGGSRENRCRLLIEAVDEVSKLIGAHRVGVRLSPHGTLFDMPEYDDNGETYLHLAREFNKRGLAYVHLHDQGGQGMPPMPREYLRQFRDVYEGTLLLAGNLDQNEAERLVEDGTIDLPVFGRLFISNPDLVERMKHGLPLADYDTTTFYGGDARGYIDYPTYAEEQARKAREALIEQKG</sequence>
<dbReference type="CDD" id="cd02933">
    <property type="entry name" value="OYE_like_FMN"/>
    <property type="match status" value="1"/>
</dbReference>
<feature type="domain" description="NADH:flavin oxidoreductase/NADH oxidase N-terminal" evidence="1">
    <location>
        <begin position="3"/>
        <end position="338"/>
    </location>
</feature>
<dbReference type="InterPro" id="IPR045247">
    <property type="entry name" value="Oye-like"/>
</dbReference>
<evidence type="ECO:0000313" key="3">
    <source>
        <dbReference type="Proteomes" id="UP001269375"/>
    </source>
</evidence>
<dbReference type="Gene3D" id="3.20.20.70">
    <property type="entry name" value="Aldolase class I"/>
    <property type="match status" value="1"/>
</dbReference>
<dbReference type="Pfam" id="PF00724">
    <property type="entry name" value="Oxidored_FMN"/>
    <property type="match status" value="1"/>
</dbReference>
<dbReference type="Proteomes" id="UP001269375">
    <property type="component" value="Unassembled WGS sequence"/>
</dbReference>
<keyword evidence="3" id="KW-1185">Reference proteome</keyword>
<organism evidence="2 3">
    <name type="scientific">Larsenimonas suaedae</name>
    <dbReference type="NCBI Taxonomy" id="1851019"/>
    <lineage>
        <taxon>Bacteria</taxon>
        <taxon>Pseudomonadati</taxon>
        <taxon>Pseudomonadota</taxon>
        <taxon>Gammaproteobacteria</taxon>
        <taxon>Oceanospirillales</taxon>
        <taxon>Halomonadaceae</taxon>
        <taxon>Larsenimonas</taxon>
    </lineage>
</organism>
<dbReference type="InterPro" id="IPR013785">
    <property type="entry name" value="Aldolase_TIM"/>
</dbReference>
<dbReference type="PANTHER" id="PTHR22893:SF91">
    <property type="entry name" value="NADPH DEHYDROGENASE 2-RELATED"/>
    <property type="match status" value="1"/>
</dbReference>
<dbReference type="RefSeq" id="WP_251593241.1">
    <property type="nucleotide sequence ID" value="NZ_JAMLJI010000002.1"/>
</dbReference>